<organism evidence="1 2">
    <name type="scientific">Azospirillum argentinense</name>
    <dbReference type="NCBI Taxonomy" id="2970906"/>
    <lineage>
        <taxon>Bacteria</taxon>
        <taxon>Pseudomonadati</taxon>
        <taxon>Pseudomonadota</taxon>
        <taxon>Alphaproteobacteria</taxon>
        <taxon>Rhodospirillales</taxon>
        <taxon>Azospirillaceae</taxon>
        <taxon>Azospirillum</taxon>
    </lineage>
</organism>
<dbReference type="RefSeq" id="WP_137116193.1">
    <property type="nucleotide sequence ID" value="NZ_CP032322.1"/>
</dbReference>
<geneLocation type="plasmid" evidence="1 2">
    <name>p1</name>
</geneLocation>
<dbReference type="KEGG" id="aare:D3093_15375"/>
<sequence>MSPITAWQRVRVTGWHDGEERQLDIASGTALRHHPGKQVPIRWVLVRDLYGAFEPQGLLCTDLQADPLMVLRWLVQLWAVDVTFVEVRHHLGVETQRQWSDPATACTTPALLGLFSLVTLSLTNAHPIGPRVYQVIT</sequence>
<proteinExistence type="predicted"/>
<evidence type="ECO:0008006" key="3">
    <source>
        <dbReference type="Google" id="ProtNLM"/>
    </source>
</evidence>
<evidence type="ECO:0000313" key="1">
    <source>
        <dbReference type="EMBL" id="QCN96711.1"/>
    </source>
</evidence>
<dbReference type="EMBL" id="CP032322">
    <property type="protein sequence ID" value="QCN96711.1"/>
    <property type="molecule type" value="Genomic_DNA"/>
</dbReference>
<keyword evidence="1" id="KW-0614">Plasmid</keyword>
<gene>
    <name evidence="1" type="ORF">D3093_15375</name>
</gene>
<protein>
    <recommendedName>
        <fullName evidence="3">Transposase</fullName>
    </recommendedName>
</protein>
<dbReference type="AlphaFoldDB" id="A0A4D8PMY2"/>
<name>A0A4D8PMY2_9PROT</name>
<reference evidence="1 2" key="1">
    <citation type="submission" date="2018-09" db="EMBL/GenBank/DDBJ databases">
        <title>Whole genome based analysis of evolution and adaptive divergence in Indian and Brazilian strains of Azospirillum brasilense.</title>
        <authorList>
            <person name="Singh C."/>
            <person name="Tripathi A.K."/>
        </authorList>
    </citation>
    <scope>NUCLEOTIDE SEQUENCE [LARGE SCALE GENOMIC DNA]</scope>
    <source>
        <strain evidence="1 2">MTCC4035</strain>
        <plasmid evidence="1 2">p1</plasmid>
    </source>
</reference>
<accession>A0A4D8PMY2</accession>
<evidence type="ECO:0000313" key="2">
    <source>
        <dbReference type="Proteomes" id="UP000298595"/>
    </source>
</evidence>
<dbReference type="Proteomes" id="UP000298595">
    <property type="component" value="Plasmid p1"/>
</dbReference>